<comment type="caution">
    <text evidence="1">The sequence shown here is derived from an EMBL/GenBank/DDBJ whole genome shotgun (WGS) entry which is preliminary data.</text>
</comment>
<protein>
    <submittedName>
        <fullName evidence="1">Uncharacterized protein</fullName>
    </submittedName>
</protein>
<dbReference type="InterPro" id="IPR026989">
    <property type="entry name" value="TnpV"/>
</dbReference>
<dbReference type="AlphaFoldDB" id="A0A329TZ07"/>
<gene>
    <name evidence="1" type="ORF">C4N26_06210</name>
</gene>
<proteinExistence type="predicted"/>
<organism evidence="1 2">
    <name type="scientific">Faecalibacterium prausnitzii</name>
    <dbReference type="NCBI Taxonomy" id="853"/>
    <lineage>
        <taxon>Bacteria</taxon>
        <taxon>Bacillati</taxon>
        <taxon>Bacillota</taxon>
        <taxon>Clostridia</taxon>
        <taxon>Eubacteriales</taxon>
        <taxon>Oscillospiraceae</taxon>
        <taxon>Faecalibacterium</taxon>
    </lineage>
</organism>
<dbReference type="Proteomes" id="UP000251144">
    <property type="component" value="Unassembled WGS sequence"/>
</dbReference>
<reference evidence="1 2" key="1">
    <citation type="submission" date="2018-02" db="EMBL/GenBank/DDBJ databases">
        <title>Complete genome sequencing of Faecalibacterium prausnitzii strains isolated from the human gut.</title>
        <authorList>
            <person name="Fitzgerald B.C."/>
            <person name="Shkoporov A.N."/>
            <person name="Ross P.R."/>
            <person name="Hill C."/>
        </authorList>
    </citation>
    <scope>NUCLEOTIDE SEQUENCE [LARGE SCALE GENOMIC DNA]</scope>
    <source>
        <strain evidence="1 2">APC942/32-1</strain>
    </source>
</reference>
<accession>A0A329TZ07</accession>
<dbReference type="EMBL" id="PRLB01000004">
    <property type="protein sequence ID" value="RAW54455.1"/>
    <property type="molecule type" value="Genomic_DNA"/>
</dbReference>
<evidence type="ECO:0000313" key="1">
    <source>
        <dbReference type="EMBL" id="RAW54455.1"/>
    </source>
</evidence>
<dbReference type="Pfam" id="PF14198">
    <property type="entry name" value="TnpV"/>
    <property type="match status" value="1"/>
</dbReference>
<evidence type="ECO:0000313" key="2">
    <source>
        <dbReference type="Proteomes" id="UP000251144"/>
    </source>
</evidence>
<sequence>MNRYVRRGSKGIALLDESGGYPRLHYVFDVSDTAPRRNALYPDLWQINESLKEPVRSMLAENYGVHSESFGQQLADVAGKLVQSYRDNNSSDILGIVDGSYFLPNLILNQPRKPLGKYGRLRRTYLMNHRPVLYNTMLLNGSLYRKSGYSKKFLEAHREEITLHKAAKAAFDEAGLQKLPKVKELDAEFAELLTKKKAAYPDYRKARDEMQELVRAQKNVELFFAEDKSNLRPQHTR</sequence>
<name>A0A329TZ07_9FIRM</name>